<dbReference type="EMBL" id="JANTQA010000032">
    <property type="protein sequence ID" value="KAJ3440288.1"/>
    <property type="molecule type" value="Genomic_DNA"/>
</dbReference>
<protein>
    <submittedName>
        <fullName evidence="2">Uncharacterized protein</fullName>
    </submittedName>
</protein>
<feature type="compositionally biased region" description="Basic residues" evidence="1">
    <location>
        <begin position="94"/>
        <end position="105"/>
    </location>
</feature>
<accession>A0AAV7ZE65</accession>
<reference evidence="2" key="1">
    <citation type="submission" date="2022-08" db="EMBL/GenBank/DDBJ databases">
        <title>Novel sulphate-reducing endosymbionts in the free-living metamonad Anaeramoeba.</title>
        <authorList>
            <person name="Jerlstrom-Hultqvist J."/>
            <person name="Cepicka I."/>
            <person name="Gallot-Lavallee L."/>
            <person name="Salas-Leiva D."/>
            <person name="Curtis B.A."/>
            <person name="Zahonova K."/>
            <person name="Pipaliya S."/>
            <person name="Dacks J."/>
            <person name="Roger A.J."/>
        </authorList>
    </citation>
    <scope>NUCLEOTIDE SEQUENCE</scope>
    <source>
        <strain evidence="2">Busselton2</strain>
    </source>
</reference>
<comment type="caution">
    <text evidence="2">The sequence shown here is derived from an EMBL/GenBank/DDBJ whole genome shotgun (WGS) entry which is preliminary data.</text>
</comment>
<evidence type="ECO:0000256" key="1">
    <source>
        <dbReference type="SAM" id="MobiDB-lite"/>
    </source>
</evidence>
<sequence>MNKSTHKNQTPPVVFNYNQTNLLDLLSLYDQKELFSQTYKFYVAQEEINFENENVVNRSIWVSKEKEYSPNSDIVAIILHSSTYLPEKFENDKKKKKAKKGKGKGKTVIDQNGKKKKKKLITKLKLKPKQMVKEREKEKRRLMEKPLGILITFRFLQKIPPHYVMYRKNGIRSRYSSKSNHFPVIVEESQLVLKQSMVPTRFKTVKNSQAAFASKFNVNARKRGLSNEETVESDGDNSLINFKIRQTLNRFKKTTRPKFNISIDEQIPKKSRTKVLNNNAGSVTNKEKDTKHANKNANSEKVSGYGIKIELNHNPQGNGNHRNKELNDGAKVQCPLDKNNHKNELRKNEKEILNLTTEFFGHNIKFESMISDVLNNGSLNNFNTLSSHQTLPKKQEMKNALTTPSINFFFPPQDNQDLCLEITNKLHDFDYDFNFNSNTDLYDDYFVDYYEDVSQNKSQVCFNY</sequence>
<dbReference type="Proteomes" id="UP001146793">
    <property type="component" value="Unassembled WGS sequence"/>
</dbReference>
<organism evidence="2 3">
    <name type="scientific">Anaeramoeba flamelloides</name>
    <dbReference type="NCBI Taxonomy" id="1746091"/>
    <lineage>
        <taxon>Eukaryota</taxon>
        <taxon>Metamonada</taxon>
        <taxon>Anaeramoebidae</taxon>
        <taxon>Anaeramoeba</taxon>
    </lineage>
</organism>
<feature type="region of interest" description="Disordered" evidence="1">
    <location>
        <begin position="90"/>
        <end position="112"/>
    </location>
</feature>
<dbReference type="AlphaFoldDB" id="A0AAV7ZE65"/>
<proteinExistence type="predicted"/>
<evidence type="ECO:0000313" key="3">
    <source>
        <dbReference type="Proteomes" id="UP001146793"/>
    </source>
</evidence>
<evidence type="ECO:0000313" key="2">
    <source>
        <dbReference type="EMBL" id="KAJ3440288.1"/>
    </source>
</evidence>
<gene>
    <name evidence="2" type="ORF">M0812_16345</name>
</gene>
<name>A0AAV7ZE65_9EUKA</name>